<name>A0A4R7FSJ1_9MICO</name>
<reference evidence="1 2" key="1">
    <citation type="submission" date="2019-03" db="EMBL/GenBank/DDBJ databases">
        <title>Genomic Encyclopedia of Archaeal and Bacterial Type Strains, Phase II (KMG-II): from individual species to whole genera.</title>
        <authorList>
            <person name="Goeker M."/>
        </authorList>
    </citation>
    <scope>NUCLEOTIDE SEQUENCE [LARGE SCALE GENOMIC DNA]</scope>
    <source>
        <strain evidence="1 2">DSM 24782</strain>
    </source>
</reference>
<keyword evidence="2" id="KW-1185">Reference proteome</keyword>
<organism evidence="1 2">
    <name type="scientific">Amnibacterium kyonggiense</name>
    <dbReference type="NCBI Taxonomy" id="595671"/>
    <lineage>
        <taxon>Bacteria</taxon>
        <taxon>Bacillati</taxon>
        <taxon>Actinomycetota</taxon>
        <taxon>Actinomycetes</taxon>
        <taxon>Micrococcales</taxon>
        <taxon>Microbacteriaceae</taxon>
        <taxon>Amnibacterium</taxon>
    </lineage>
</organism>
<dbReference type="AlphaFoldDB" id="A0A4R7FSJ1"/>
<gene>
    <name evidence="1" type="ORF">CLV52_1369</name>
</gene>
<dbReference type="Proteomes" id="UP000295344">
    <property type="component" value="Unassembled WGS sequence"/>
</dbReference>
<evidence type="ECO:0000313" key="1">
    <source>
        <dbReference type="EMBL" id="TDS80800.1"/>
    </source>
</evidence>
<protein>
    <submittedName>
        <fullName evidence="1">Uncharacterized protein</fullName>
    </submittedName>
</protein>
<proteinExistence type="predicted"/>
<evidence type="ECO:0000313" key="2">
    <source>
        <dbReference type="Proteomes" id="UP000295344"/>
    </source>
</evidence>
<comment type="caution">
    <text evidence="1">The sequence shown here is derived from an EMBL/GenBank/DDBJ whole genome shotgun (WGS) entry which is preliminary data.</text>
</comment>
<sequence>MIGGAVLVAGAVAVTAGVLSAGPAEHVRHAYAGQRTFVSAEAGVCVDATVRGTAVGTRAGTGPLTHWTDVRLIDPTMTAAGYAVSAGRCDRTRPVRLAATLEQRWPAAGHDDGVRRSDEGPAVGVLSQFNSGAPVQLPGRGVVASAFDRDYAVTGRFSVDARFAGGSEGFTFPVRLELAPATR</sequence>
<accession>A0A4R7FSJ1</accession>
<dbReference type="EMBL" id="SOAM01000001">
    <property type="protein sequence ID" value="TDS80800.1"/>
    <property type="molecule type" value="Genomic_DNA"/>
</dbReference>